<reference evidence="3" key="1">
    <citation type="submission" date="2022-10" db="EMBL/GenBank/DDBJ databases">
        <title>Genome assembly of Pristionchus species.</title>
        <authorList>
            <person name="Yoshida K."/>
            <person name="Sommer R.J."/>
        </authorList>
    </citation>
    <scope>NUCLEOTIDE SEQUENCE [LARGE SCALE GENOMIC DNA]</scope>
    <source>
        <strain evidence="3">RS5460</strain>
    </source>
</reference>
<accession>A0AAN4ZJL1</accession>
<name>A0AAN4ZJL1_9BILA</name>
<evidence type="ECO:0000313" key="3">
    <source>
        <dbReference type="Proteomes" id="UP001328107"/>
    </source>
</evidence>
<sequence length="73" mass="8124">EIKEEPVEVKDETIDDFLDLRQPPISSIVRSIRCPSLSLSAGTESGETDELCNDHSERSTDARTSQNARSLFT</sequence>
<feature type="compositionally biased region" description="Polar residues" evidence="1">
    <location>
        <begin position="62"/>
        <end position="73"/>
    </location>
</feature>
<dbReference type="AlphaFoldDB" id="A0AAN4ZJL1"/>
<dbReference type="EMBL" id="BTRK01000002">
    <property type="protein sequence ID" value="GMR38190.1"/>
    <property type="molecule type" value="Genomic_DNA"/>
</dbReference>
<comment type="caution">
    <text evidence="2">The sequence shown here is derived from an EMBL/GenBank/DDBJ whole genome shotgun (WGS) entry which is preliminary data.</text>
</comment>
<feature type="non-terminal residue" evidence="2">
    <location>
        <position position="1"/>
    </location>
</feature>
<evidence type="ECO:0000313" key="2">
    <source>
        <dbReference type="EMBL" id="GMR38190.1"/>
    </source>
</evidence>
<keyword evidence="3" id="KW-1185">Reference proteome</keyword>
<gene>
    <name evidence="2" type="ORF">PMAYCL1PPCAC_08385</name>
</gene>
<feature type="non-terminal residue" evidence="2">
    <location>
        <position position="73"/>
    </location>
</feature>
<feature type="compositionally biased region" description="Basic and acidic residues" evidence="1">
    <location>
        <begin position="52"/>
        <end position="61"/>
    </location>
</feature>
<feature type="region of interest" description="Disordered" evidence="1">
    <location>
        <begin position="38"/>
        <end position="73"/>
    </location>
</feature>
<proteinExistence type="predicted"/>
<evidence type="ECO:0000256" key="1">
    <source>
        <dbReference type="SAM" id="MobiDB-lite"/>
    </source>
</evidence>
<protein>
    <submittedName>
        <fullName evidence="2">Uncharacterized protein</fullName>
    </submittedName>
</protein>
<dbReference type="Proteomes" id="UP001328107">
    <property type="component" value="Unassembled WGS sequence"/>
</dbReference>
<organism evidence="2 3">
    <name type="scientific">Pristionchus mayeri</name>
    <dbReference type="NCBI Taxonomy" id="1317129"/>
    <lineage>
        <taxon>Eukaryota</taxon>
        <taxon>Metazoa</taxon>
        <taxon>Ecdysozoa</taxon>
        <taxon>Nematoda</taxon>
        <taxon>Chromadorea</taxon>
        <taxon>Rhabditida</taxon>
        <taxon>Rhabditina</taxon>
        <taxon>Diplogasteromorpha</taxon>
        <taxon>Diplogasteroidea</taxon>
        <taxon>Neodiplogasteridae</taxon>
        <taxon>Pristionchus</taxon>
    </lineage>
</organism>